<proteinExistence type="predicted"/>
<accession>A0A0D0BXB0</accession>
<dbReference type="Proteomes" id="UP000053593">
    <property type="component" value="Unassembled WGS sequence"/>
</dbReference>
<sequence length="377" mass="41767">MSRSSISSNSSRRSSSNSTAVSEEIWSLYEEKDTLLEERKPIYALPIPSLRPTRQIASADASDHSNLLPNTSEPSASGTVRRFPPRKPIRRSLFVSEEDIIPLPSFLTKAEPLSSALPDPISTFHEATNYAYLPASSRLSADPIHLKPTPMTELSTQPAGQAHAGGIDTPFGLSKTIVSTLKDAVHALYQSVFVKRYSFFCNSSGAEWEGEKVRGNQSEQRMNIDRAEVADLQAYREHKPEESLFPPMRSSLGYDFDSEEEEEEEVEALLKYGVYCPPVHSINNLCYTGLPDRLSPRSTWLDREMNCSYHSRSPVKKGPRSSASHSSESGRSDRALLWDELSVSHTGEQLVSPLRGAAPLAPCLSYPSEHSRTGSQH</sequence>
<dbReference type="AlphaFoldDB" id="A0A0D0BXB0"/>
<feature type="compositionally biased region" description="Polar residues" evidence="1">
    <location>
        <begin position="64"/>
        <end position="78"/>
    </location>
</feature>
<organism evidence="2 3">
    <name type="scientific">Collybiopsis luxurians FD-317 M1</name>
    <dbReference type="NCBI Taxonomy" id="944289"/>
    <lineage>
        <taxon>Eukaryota</taxon>
        <taxon>Fungi</taxon>
        <taxon>Dikarya</taxon>
        <taxon>Basidiomycota</taxon>
        <taxon>Agaricomycotina</taxon>
        <taxon>Agaricomycetes</taxon>
        <taxon>Agaricomycetidae</taxon>
        <taxon>Agaricales</taxon>
        <taxon>Marasmiineae</taxon>
        <taxon>Omphalotaceae</taxon>
        <taxon>Collybiopsis</taxon>
        <taxon>Collybiopsis luxurians</taxon>
    </lineage>
</organism>
<feature type="region of interest" description="Disordered" evidence="1">
    <location>
        <begin position="60"/>
        <end position="83"/>
    </location>
</feature>
<name>A0A0D0BXB0_9AGAR</name>
<protein>
    <submittedName>
        <fullName evidence="2">Uncharacterized protein</fullName>
    </submittedName>
</protein>
<dbReference type="EMBL" id="KN834816">
    <property type="protein sequence ID" value="KIK54414.1"/>
    <property type="molecule type" value="Genomic_DNA"/>
</dbReference>
<keyword evidence="3" id="KW-1185">Reference proteome</keyword>
<feature type="compositionally biased region" description="Low complexity" evidence="1">
    <location>
        <begin position="1"/>
        <end position="18"/>
    </location>
</feature>
<dbReference type="HOGENOM" id="CLU_733742_0_0_1"/>
<reference evidence="2 3" key="1">
    <citation type="submission" date="2014-04" db="EMBL/GenBank/DDBJ databases">
        <title>Evolutionary Origins and Diversification of the Mycorrhizal Mutualists.</title>
        <authorList>
            <consortium name="DOE Joint Genome Institute"/>
            <consortium name="Mycorrhizal Genomics Consortium"/>
            <person name="Kohler A."/>
            <person name="Kuo A."/>
            <person name="Nagy L.G."/>
            <person name="Floudas D."/>
            <person name="Copeland A."/>
            <person name="Barry K.W."/>
            <person name="Cichocki N."/>
            <person name="Veneault-Fourrey C."/>
            <person name="LaButti K."/>
            <person name="Lindquist E.A."/>
            <person name="Lipzen A."/>
            <person name="Lundell T."/>
            <person name="Morin E."/>
            <person name="Murat C."/>
            <person name="Riley R."/>
            <person name="Ohm R."/>
            <person name="Sun H."/>
            <person name="Tunlid A."/>
            <person name="Henrissat B."/>
            <person name="Grigoriev I.V."/>
            <person name="Hibbett D.S."/>
            <person name="Martin F."/>
        </authorList>
    </citation>
    <scope>NUCLEOTIDE SEQUENCE [LARGE SCALE GENOMIC DNA]</scope>
    <source>
        <strain evidence="2 3">FD-317 M1</strain>
    </source>
</reference>
<dbReference type="OrthoDB" id="2967363at2759"/>
<feature type="region of interest" description="Disordered" evidence="1">
    <location>
        <begin position="1"/>
        <end position="22"/>
    </location>
</feature>
<feature type="region of interest" description="Disordered" evidence="1">
    <location>
        <begin position="309"/>
        <end position="332"/>
    </location>
</feature>
<evidence type="ECO:0000313" key="3">
    <source>
        <dbReference type="Proteomes" id="UP000053593"/>
    </source>
</evidence>
<evidence type="ECO:0000256" key="1">
    <source>
        <dbReference type="SAM" id="MobiDB-lite"/>
    </source>
</evidence>
<gene>
    <name evidence="2" type="ORF">GYMLUDRAFT_904754</name>
</gene>
<evidence type="ECO:0000313" key="2">
    <source>
        <dbReference type="EMBL" id="KIK54414.1"/>
    </source>
</evidence>